<evidence type="ECO:0000313" key="4">
    <source>
        <dbReference type="EMBL" id="SFU21850.1"/>
    </source>
</evidence>
<feature type="domain" description="Sacsin/Nov" evidence="3">
    <location>
        <begin position="32"/>
        <end position="131"/>
    </location>
</feature>
<feature type="region of interest" description="Disordered" evidence="1">
    <location>
        <begin position="669"/>
        <end position="692"/>
    </location>
</feature>
<dbReference type="Pfam" id="PF13020">
    <property type="entry name" value="NOV_C"/>
    <property type="match status" value="1"/>
</dbReference>
<dbReference type="SUPFAM" id="SSF55874">
    <property type="entry name" value="ATPase domain of HSP90 chaperone/DNA topoisomerase II/histidine kinase"/>
    <property type="match status" value="1"/>
</dbReference>
<feature type="compositionally biased region" description="Gly residues" evidence="1">
    <location>
        <begin position="895"/>
        <end position="919"/>
    </location>
</feature>
<proteinExistence type="predicted"/>
<dbReference type="RefSeq" id="WP_036049492.1">
    <property type="nucleotide sequence ID" value="NZ_FPAW01000072.1"/>
</dbReference>
<dbReference type="InterPro" id="IPR058210">
    <property type="entry name" value="SACS/Nov_dom"/>
</dbReference>
<protein>
    <submittedName>
        <fullName evidence="4">Uncharacterized protein</fullName>
    </submittedName>
</protein>
<evidence type="ECO:0000313" key="5">
    <source>
        <dbReference type="Proteomes" id="UP000182466"/>
    </source>
</evidence>
<feature type="region of interest" description="Disordered" evidence="1">
    <location>
        <begin position="842"/>
        <end position="973"/>
    </location>
</feature>
<dbReference type="InterPro" id="IPR024975">
    <property type="entry name" value="NOV_C"/>
</dbReference>
<sequence>MASNYEVICEENRRRYGTEGAQKSGGLAAGLYDDRTHFIFELLQNAEDALGRRGDWNGLRKVTFTLNKNRLTLSHFGQPFNEADVRSVCDIAESTKNESSIGRFGLGFKSVYTVTDLPEIHSGDEDFAIEDFVFPKPAPRAPREHDETQIILPLTLEDPTAERDIMAGFRRLGPGALLFLRNIEEINWSVEDGASGFYMRNPPEVLGANVRRVMVVGHETGQDEVDQDWLVFHRDVFSDEQKKVGRVEIAFSITTSKGTSGRWLVQPLPTSPLVVFFPTVVETHLGFLVQGPYRTTPSRENIPSGDPWNQHLVMETSSLLVEAMRWLRDEATLDVSLLRCLPVDPGKFREDSRFSPMFKAVREAFRDDALLPTNENGYVSASKAKLARTQDLRDLLTPEQVAALFNSSSGAWLSGDITQDKAPEIRQYLMRELDIDEIRPENFLPSLTKPFLESQSDEWVLQLYEFLSGQEKVLRRYLETVPFIRLDDGSHVVAFENGEAKAFLPSTSATDLPTMRSVVCATPEVRQFLVSLGITEPDPVDDVIRNLLPKYQNEEVDVDDETYASDIERIRVAFGTDSTAQKEKLRSALRETNFVMVVDTGDGKTYVAKPSETYVATDRLQQLFAGVPDIMIVDNKYDCLRGEDIRDLLVSCGASRYLIPEAIESGLEDSEKEKIRRESGLERATSGGPPKDFTLRGLTQLLEFFPKLQFEEAAARAKVLWEALADLEARGTAAFYGTYTWGYYQEKKTAQFDADFLRILNRTAWVPNGDGELVSPGLVVFETLGWKSNPFLLTKITFKPPLIDQLAKEAGIDPGALDLLRKYGITSAADLMSRLGITDLVPENDTDKEADAEADGAGTEDPDVYKDAEDLYSDDMPDIPDGTYDPAGDDDVGRSGSGATGGGSGNRGGSSGNGSGGKQGDSKAERTGAGGNATSKTSNHQGKRSPGSNGGRPFISYLGSHPDDEGPDPDGLNQATRMQIEAKAIDKIIGLEPDLQRTVEGNKGFDLYEADGSGNVVRWVEVKSMTGSLKDRPVGLSRAQFDLALEKREAFWLYVVERASETEISRVVKIQDPAGRARTFTYDSGWLSIAETVPVA</sequence>
<dbReference type="AlphaFoldDB" id="A0A1I7ED45"/>
<organism evidence="4 5">
    <name type="scientific">Sedimentitalea nanhaiensis</name>
    <dbReference type="NCBI Taxonomy" id="999627"/>
    <lineage>
        <taxon>Bacteria</taxon>
        <taxon>Pseudomonadati</taxon>
        <taxon>Pseudomonadota</taxon>
        <taxon>Alphaproteobacteria</taxon>
        <taxon>Rhodobacterales</taxon>
        <taxon>Paracoccaceae</taxon>
        <taxon>Sedimentitalea</taxon>
    </lineage>
</organism>
<feature type="compositionally biased region" description="Basic and acidic residues" evidence="1">
    <location>
        <begin position="669"/>
        <end position="681"/>
    </location>
</feature>
<dbReference type="OrthoDB" id="9802640at2"/>
<dbReference type="InterPro" id="IPR052957">
    <property type="entry name" value="Auxin_embryo_med"/>
</dbReference>
<gene>
    <name evidence="4" type="ORF">SAMN05216236_1724</name>
</gene>
<dbReference type="EMBL" id="FPAW01000072">
    <property type="protein sequence ID" value="SFU21850.1"/>
    <property type="molecule type" value="Genomic_DNA"/>
</dbReference>
<evidence type="ECO:0000259" key="3">
    <source>
        <dbReference type="Pfam" id="PF25794"/>
    </source>
</evidence>
<dbReference type="STRING" id="999627.SAMN05216236_1724"/>
<dbReference type="NCBIfam" id="NF047352">
    <property type="entry name" value="P_loop_sacsin"/>
    <property type="match status" value="1"/>
</dbReference>
<dbReference type="PANTHER" id="PTHR32387:SF0">
    <property type="entry name" value="PROTEIN NO VEIN"/>
    <property type="match status" value="1"/>
</dbReference>
<dbReference type="InterPro" id="IPR036890">
    <property type="entry name" value="HATPase_C_sf"/>
</dbReference>
<dbReference type="Gene3D" id="3.30.565.10">
    <property type="entry name" value="Histidine kinase-like ATPase, C-terminal domain"/>
    <property type="match status" value="1"/>
</dbReference>
<reference evidence="4 5" key="1">
    <citation type="submission" date="2016-10" db="EMBL/GenBank/DDBJ databases">
        <authorList>
            <person name="de Groot N.N."/>
        </authorList>
    </citation>
    <scope>NUCLEOTIDE SEQUENCE [LARGE SCALE GENOMIC DNA]</scope>
    <source>
        <strain evidence="4 5">CGMCC 1.10959</strain>
    </source>
</reference>
<dbReference type="Pfam" id="PF25794">
    <property type="entry name" value="SACS"/>
    <property type="match status" value="1"/>
</dbReference>
<feature type="compositionally biased region" description="Acidic residues" evidence="1">
    <location>
        <begin position="852"/>
        <end position="862"/>
    </location>
</feature>
<accession>A0A1I7ED45</accession>
<dbReference type="eggNOG" id="COG0326">
    <property type="taxonomic scope" value="Bacteria"/>
</dbReference>
<evidence type="ECO:0000259" key="2">
    <source>
        <dbReference type="Pfam" id="PF13020"/>
    </source>
</evidence>
<evidence type="ECO:0000256" key="1">
    <source>
        <dbReference type="SAM" id="MobiDB-lite"/>
    </source>
</evidence>
<dbReference type="Proteomes" id="UP000182466">
    <property type="component" value="Unassembled WGS sequence"/>
</dbReference>
<name>A0A1I7ED45_9RHOB</name>
<keyword evidence="5" id="KW-1185">Reference proteome</keyword>
<feature type="domain" description="Protein NO VEIN C-terminal" evidence="2">
    <location>
        <begin position="996"/>
        <end position="1063"/>
    </location>
</feature>
<dbReference type="PANTHER" id="PTHR32387">
    <property type="entry name" value="WU:FJ29H11"/>
    <property type="match status" value="1"/>
</dbReference>